<proteinExistence type="predicted"/>
<dbReference type="PANTHER" id="PTHR47592:SF27">
    <property type="entry name" value="OS08G0421700 PROTEIN"/>
    <property type="match status" value="1"/>
</dbReference>
<evidence type="ECO:0000256" key="1">
    <source>
        <dbReference type="PROSITE-ProRule" id="PRU00047"/>
    </source>
</evidence>
<reference evidence="3" key="1">
    <citation type="journal article" date="2019" name="Sci. Rep.">
        <title>Draft genome of Tanacetum cinerariifolium, the natural source of mosquito coil.</title>
        <authorList>
            <person name="Yamashiro T."/>
            <person name="Shiraishi A."/>
            <person name="Satake H."/>
            <person name="Nakayama K."/>
        </authorList>
    </citation>
    <scope>NUCLEOTIDE SEQUENCE</scope>
</reference>
<dbReference type="SUPFAM" id="SSF57756">
    <property type="entry name" value="Retrovirus zinc finger-like domains"/>
    <property type="match status" value="1"/>
</dbReference>
<name>A0A699IE42_TANCI</name>
<dbReference type="InterPro" id="IPR036875">
    <property type="entry name" value="Znf_CCHC_sf"/>
</dbReference>
<dbReference type="InterPro" id="IPR001878">
    <property type="entry name" value="Znf_CCHC"/>
</dbReference>
<comment type="caution">
    <text evidence="3">The sequence shown here is derived from an EMBL/GenBank/DDBJ whole genome shotgun (WGS) entry which is preliminary data.</text>
</comment>
<dbReference type="EMBL" id="BKCJ010296280">
    <property type="protein sequence ID" value="GEZ57948.1"/>
    <property type="molecule type" value="Genomic_DNA"/>
</dbReference>
<dbReference type="AlphaFoldDB" id="A0A699IE42"/>
<gene>
    <name evidence="3" type="ORF">Tci_529921</name>
</gene>
<keyword evidence="1" id="KW-0863">Zinc-finger</keyword>
<protein>
    <recommendedName>
        <fullName evidence="2">CCHC-type domain-containing protein</fullName>
    </recommendedName>
</protein>
<dbReference type="GO" id="GO:0003676">
    <property type="term" value="F:nucleic acid binding"/>
    <property type="evidence" value="ECO:0007669"/>
    <property type="project" value="InterPro"/>
</dbReference>
<sequence length="730" mass="81507">QAKTTFSNKQARVYHTTTQLSFEDRGHVSKKSLKVNIEDGVNQLSLTEERPIKKVVHDETIGLFVVNEHPELTKARARGWYLLARCTVHVCNSRDMFVDYQPVTGHEVVLEDNSHVDVVGFGTVKLRLDTGKVLTLENVFYIPEITKCLISVAKLTDMDFNVTFRSKKCVINDGLEVVGKGYREGELYRLSLMEERPVKKVVHDETIGFLVSDEHPELTKARDRGWYLLTRCTVHVCNSSDMFVDYKPVTGHEVVLEDNSRVDVVGFGTVKLQLDNGKVLTLENVFHIPEITKCLISVAKLTDMDLNVTFRSKKCVIDDGLEVVGKGYKEDELYRLSLMGERPAKKVVLQDTDTTRKCNVCGEIGHCAQECKDKKSDSAKVVLKAIIGFGTRSNQKAQGWYLNCGSSEHVCYSRDMFVDYNPMRDHEVILDNDDHLDVAGIGTVVIRFDTDKVLILSNVLHIPKISKCYVSVAKLDDLGYIMSFVDGIGVITKSQEVIAKGYTVANAVYRLSLTGDRPVRKVIANEHPGADNGDNDLEFIITFGGGQCVIKQGDVIVQKGYKDDVLYKMDFTKEPPKVPKLKIQLTIGLLIGDEHPELTKARARGWYLLPRCTMHVCNSRDMFVDYQPVTGHEAVLEDDSRVAVDGYGTVKLQLTTGKVLTLERVFHMPAISKCCISVDLLKRMGFSVGFDAEKCYVKKGDQIVGNGFVEGGLVRLGVIDERSGGNQACA</sequence>
<dbReference type="Pfam" id="PF22936">
    <property type="entry name" value="Pol_BBD"/>
    <property type="match status" value="4"/>
</dbReference>
<dbReference type="InterPro" id="IPR054722">
    <property type="entry name" value="PolX-like_BBD"/>
</dbReference>
<feature type="domain" description="CCHC-type" evidence="2">
    <location>
        <begin position="356"/>
        <end position="373"/>
    </location>
</feature>
<evidence type="ECO:0000313" key="3">
    <source>
        <dbReference type="EMBL" id="GEZ57948.1"/>
    </source>
</evidence>
<dbReference type="PROSITE" id="PS50158">
    <property type="entry name" value="ZF_CCHC"/>
    <property type="match status" value="1"/>
</dbReference>
<accession>A0A699IE42</accession>
<dbReference type="PANTHER" id="PTHR47592">
    <property type="entry name" value="PBF68 PROTEIN"/>
    <property type="match status" value="1"/>
</dbReference>
<feature type="non-terminal residue" evidence="3">
    <location>
        <position position="1"/>
    </location>
</feature>
<keyword evidence="1" id="KW-0479">Metal-binding</keyword>
<dbReference type="GO" id="GO:0008270">
    <property type="term" value="F:zinc ion binding"/>
    <property type="evidence" value="ECO:0007669"/>
    <property type="project" value="UniProtKB-KW"/>
</dbReference>
<organism evidence="3">
    <name type="scientific">Tanacetum cinerariifolium</name>
    <name type="common">Dalmatian daisy</name>
    <name type="synonym">Chrysanthemum cinerariifolium</name>
    <dbReference type="NCBI Taxonomy" id="118510"/>
    <lineage>
        <taxon>Eukaryota</taxon>
        <taxon>Viridiplantae</taxon>
        <taxon>Streptophyta</taxon>
        <taxon>Embryophyta</taxon>
        <taxon>Tracheophyta</taxon>
        <taxon>Spermatophyta</taxon>
        <taxon>Magnoliopsida</taxon>
        <taxon>eudicotyledons</taxon>
        <taxon>Gunneridae</taxon>
        <taxon>Pentapetalae</taxon>
        <taxon>asterids</taxon>
        <taxon>campanulids</taxon>
        <taxon>Asterales</taxon>
        <taxon>Asteraceae</taxon>
        <taxon>Asteroideae</taxon>
        <taxon>Anthemideae</taxon>
        <taxon>Anthemidinae</taxon>
        <taxon>Tanacetum</taxon>
    </lineage>
</organism>
<keyword evidence="1" id="KW-0862">Zinc</keyword>
<evidence type="ECO:0000259" key="2">
    <source>
        <dbReference type="PROSITE" id="PS50158"/>
    </source>
</evidence>